<dbReference type="InterPro" id="IPR018044">
    <property type="entry name" value="Peptidase_S11"/>
</dbReference>
<dbReference type="Gene3D" id="3.40.710.10">
    <property type="entry name" value="DD-peptidase/beta-lactamase superfamily"/>
    <property type="match status" value="1"/>
</dbReference>
<dbReference type="PRINTS" id="PR00725">
    <property type="entry name" value="DADACBPTASE1"/>
</dbReference>
<gene>
    <name evidence="11" type="ORF">AR1Y2_2768</name>
</gene>
<dbReference type="InterPro" id="IPR012338">
    <property type="entry name" value="Beta-lactam/transpept-like"/>
</dbReference>
<organism evidence="11 12">
    <name type="scientific">Anaerostipes rhamnosivorans</name>
    <dbReference type="NCBI Taxonomy" id="1229621"/>
    <lineage>
        <taxon>Bacteria</taxon>
        <taxon>Bacillati</taxon>
        <taxon>Bacillota</taxon>
        <taxon>Clostridia</taxon>
        <taxon>Lachnospirales</taxon>
        <taxon>Lachnospiraceae</taxon>
        <taxon>Anaerostipes</taxon>
    </lineage>
</organism>
<feature type="active site" description="Acyl-ester intermediate" evidence="7">
    <location>
        <position position="79"/>
    </location>
</feature>
<evidence type="ECO:0000259" key="10">
    <source>
        <dbReference type="Pfam" id="PF00768"/>
    </source>
</evidence>
<keyword evidence="11" id="KW-0121">Carboxypeptidase</keyword>
<dbReference type="Pfam" id="PF00768">
    <property type="entry name" value="Peptidase_S11"/>
    <property type="match status" value="1"/>
</dbReference>
<evidence type="ECO:0000256" key="5">
    <source>
        <dbReference type="ARBA" id="ARBA00022984"/>
    </source>
</evidence>
<dbReference type="EC" id="3.4.16.4" evidence="11"/>
<keyword evidence="2" id="KW-0732">Signal</keyword>
<feature type="domain" description="Peptidase S11 D-alanyl-D-alanine carboxypeptidase A N-terminal" evidence="10">
    <location>
        <begin position="44"/>
        <end position="282"/>
    </location>
</feature>
<dbReference type="GO" id="GO:0008360">
    <property type="term" value="P:regulation of cell shape"/>
    <property type="evidence" value="ECO:0007669"/>
    <property type="project" value="UniProtKB-KW"/>
</dbReference>
<evidence type="ECO:0000313" key="12">
    <source>
        <dbReference type="Proteomes" id="UP000298653"/>
    </source>
</evidence>
<name>A0A4P8IEE3_9FIRM</name>
<feature type="active site" evidence="7">
    <location>
        <position position="139"/>
    </location>
</feature>
<dbReference type="AlphaFoldDB" id="A0A4P8IEE3"/>
<dbReference type="PANTHER" id="PTHR21581">
    <property type="entry name" value="D-ALANYL-D-ALANINE CARBOXYPEPTIDASE"/>
    <property type="match status" value="1"/>
</dbReference>
<dbReference type="OrthoDB" id="9791132at2"/>
<protein>
    <submittedName>
        <fullName evidence="11">D-alanyl-D-alanine carboxypeptidase</fullName>
        <ecNumber evidence="11">3.4.16.4</ecNumber>
    </submittedName>
</protein>
<proteinExistence type="inferred from homology"/>
<evidence type="ECO:0000256" key="3">
    <source>
        <dbReference type="ARBA" id="ARBA00022801"/>
    </source>
</evidence>
<dbReference type="GO" id="GO:0071555">
    <property type="term" value="P:cell wall organization"/>
    <property type="evidence" value="ECO:0007669"/>
    <property type="project" value="UniProtKB-KW"/>
</dbReference>
<dbReference type="KEGG" id="arf:AR1Y2_2768"/>
<sequence length="302" mass="33976">MKRKSVWLLVIIFTAVLWAKGGDWFQEDIQIQGDTPRQVSNLKQISEQNIYSEFVVLAERGTGRVLMNKRGEKKIYPASLTKIMTVLVAVESISDDSREIIMTDDVFHTLTEQHASVAGFLPGERVKIRDLYYGAMLPSGAECCIRLAKYLSGNEEKFTRLMNQKAEEIGMKHTNFVNSTGLHDPQHVTTAKDLEVLLRYALKNPKFRKVFQTMQYRTGPTGKHPQGLLLRSTLTKYKNQLKPENGSFLGGKTGYTSEAGLCLASWVKIHGKEYLLVTAGARGDHQTKPLHVLDAESIYQGL</sequence>
<dbReference type="GO" id="GO:0009002">
    <property type="term" value="F:serine-type D-Ala-D-Ala carboxypeptidase activity"/>
    <property type="evidence" value="ECO:0007669"/>
    <property type="project" value="UniProtKB-EC"/>
</dbReference>
<evidence type="ECO:0000256" key="2">
    <source>
        <dbReference type="ARBA" id="ARBA00022729"/>
    </source>
</evidence>
<keyword evidence="12" id="KW-1185">Reference proteome</keyword>
<comment type="similarity">
    <text evidence="1 9">Belongs to the peptidase S11 family.</text>
</comment>
<evidence type="ECO:0000256" key="7">
    <source>
        <dbReference type="PIRSR" id="PIRSR618044-1"/>
    </source>
</evidence>
<keyword evidence="3 11" id="KW-0378">Hydrolase</keyword>
<evidence type="ECO:0000313" key="11">
    <source>
        <dbReference type="EMBL" id="QCP36222.1"/>
    </source>
</evidence>
<accession>A0A4P8IEE3</accession>
<reference evidence="11 12" key="1">
    <citation type="submission" date="2019-05" db="EMBL/GenBank/DDBJ databases">
        <title>Complete genome sequencing of Anaerostipes rhamnosivorans.</title>
        <authorList>
            <person name="Bui T.P.N."/>
            <person name="de Vos W.M."/>
        </authorList>
    </citation>
    <scope>NUCLEOTIDE SEQUENCE [LARGE SCALE GENOMIC DNA]</scope>
    <source>
        <strain evidence="11 12">1y2</strain>
    </source>
</reference>
<dbReference type="RefSeq" id="WP_137329484.1">
    <property type="nucleotide sequence ID" value="NZ_CP040058.1"/>
</dbReference>
<dbReference type="GO" id="GO:0006508">
    <property type="term" value="P:proteolysis"/>
    <property type="evidence" value="ECO:0007669"/>
    <property type="project" value="InterPro"/>
</dbReference>
<dbReference type="InterPro" id="IPR001967">
    <property type="entry name" value="Peptidase_S11_N"/>
</dbReference>
<evidence type="ECO:0000256" key="8">
    <source>
        <dbReference type="PIRSR" id="PIRSR618044-2"/>
    </source>
</evidence>
<evidence type="ECO:0000256" key="4">
    <source>
        <dbReference type="ARBA" id="ARBA00022960"/>
    </source>
</evidence>
<keyword evidence="11" id="KW-0645">Protease</keyword>
<keyword evidence="5" id="KW-0573">Peptidoglycan synthesis</keyword>
<dbReference type="Proteomes" id="UP000298653">
    <property type="component" value="Chromosome"/>
</dbReference>
<evidence type="ECO:0000256" key="6">
    <source>
        <dbReference type="ARBA" id="ARBA00023316"/>
    </source>
</evidence>
<keyword evidence="4" id="KW-0133">Cell shape</keyword>
<dbReference type="PANTHER" id="PTHR21581:SF6">
    <property type="entry name" value="TRAFFICKING PROTEIN PARTICLE COMPLEX SUBUNIT 12"/>
    <property type="match status" value="1"/>
</dbReference>
<evidence type="ECO:0000256" key="9">
    <source>
        <dbReference type="RuleBase" id="RU004016"/>
    </source>
</evidence>
<dbReference type="EMBL" id="CP040058">
    <property type="protein sequence ID" value="QCP36222.1"/>
    <property type="molecule type" value="Genomic_DNA"/>
</dbReference>
<feature type="active site" description="Proton acceptor" evidence="7">
    <location>
        <position position="82"/>
    </location>
</feature>
<dbReference type="SUPFAM" id="SSF56601">
    <property type="entry name" value="beta-lactamase/transpeptidase-like"/>
    <property type="match status" value="1"/>
</dbReference>
<evidence type="ECO:0000256" key="1">
    <source>
        <dbReference type="ARBA" id="ARBA00007164"/>
    </source>
</evidence>
<keyword evidence="6" id="KW-0961">Cell wall biogenesis/degradation</keyword>
<feature type="binding site" evidence="8">
    <location>
        <position position="252"/>
    </location>
    <ligand>
        <name>substrate</name>
    </ligand>
</feature>
<dbReference type="GO" id="GO:0009252">
    <property type="term" value="P:peptidoglycan biosynthetic process"/>
    <property type="evidence" value="ECO:0007669"/>
    <property type="project" value="UniProtKB-KW"/>
</dbReference>